<protein>
    <submittedName>
        <fullName evidence="1">Uncharacterized protein</fullName>
    </submittedName>
</protein>
<proteinExistence type="predicted"/>
<accession>A0AB72Z1N5</accession>
<gene>
    <name evidence="1" type="ORF">HMPREF9003_2241</name>
</gene>
<evidence type="ECO:0000313" key="2">
    <source>
        <dbReference type="Proteomes" id="UP000003457"/>
    </source>
</evidence>
<evidence type="ECO:0000313" key="1">
    <source>
        <dbReference type="EMBL" id="EFO78045.1"/>
    </source>
</evidence>
<name>A0AB72Z1N5_9BIFI</name>
<dbReference type="Proteomes" id="UP000003457">
    <property type="component" value="Unassembled WGS sequence"/>
</dbReference>
<reference evidence="1 2" key="1">
    <citation type="submission" date="2010-10" db="EMBL/GenBank/DDBJ databases">
        <authorList>
            <person name="Durkin A.S."/>
            <person name="Madupu R."/>
            <person name="Torralba M."/>
            <person name="Gillis M."/>
            <person name="Methe B."/>
            <person name="Sutton G."/>
            <person name="Nelson K.E."/>
        </authorList>
    </citation>
    <scope>NUCLEOTIDE SEQUENCE [LARGE SCALE GENOMIC DNA]</scope>
    <source>
        <strain evidence="1 2">JCVIHMP022</strain>
    </source>
</reference>
<dbReference type="AlphaFoldDB" id="A0AB72Z1N5"/>
<comment type="caution">
    <text evidence="1">The sequence shown here is derived from an EMBL/GenBank/DDBJ whole genome shotgun (WGS) entry which is preliminary data.</text>
</comment>
<dbReference type="EMBL" id="AEHJ01000015">
    <property type="protein sequence ID" value="EFO78045.1"/>
    <property type="molecule type" value="Genomic_DNA"/>
</dbReference>
<sequence length="46" mass="5159">MALFTSSFNYEKATTLESWRLHQVIKASLALFLAHTLPGTHSSSKH</sequence>
<organism evidence="1 2">
    <name type="scientific">Bifidobacterium dentium JCVIHMP022</name>
    <dbReference type="NCBI Taxonomy" id="553191"/>
    <lineage>
        <taxon>Bacteria</taxon>
        <taxon>Bacillati</taxon>
        <taxon>Actinomycetota</taxon>
        <taxon>Actinomycetes</taxon>
        <taxon>Bifidobacteriales</taxon>
        <taxon>Bifidobacteriaceae</taxon>
        <taxon>Bifidobacterium</taxon>
    </lineage>
</organism>